<proteinExistence type="predicted"/>
<organism evidence="4 5">
    <name type="scientific">Heterodera trifolii</name>
    <dbReference type="NCBI Taxonomy" id="157864"/>
    <lineage>
        <taxon>Eukaryota</taxon>
        <taxon>Metazoa</taxon>
        <taxon>Ecdysozoa</taxon>
        <taxon>Nematoda</taxon>
        <taxon>Chromadorea</taxon>
        <taxon>Rhabditida</taxon>
        <taxon>Tylenchina</taxon>
        <taxon>Tylenchomorpha</taxon>
        <taxon>Tylenchoidea</taxon>
        <taxon>Heteroderidae</taxon>
        <taxon>Heteroderinae</taxon>
        <taxon>Heterodera</taxon>
    </lineage>
</organism>
<evidence type="ECO:0000313" key="4">
    <source>
        <dbReference type="EMBL" id="KAL3119037.1"/>
    </source>
</evidence>
<evidence type="ECO:0000259" key="3">
    <source>
        <dbReference type="Pfam" id="PF02520"/>
    </source>
</evidence>
<gene>
    <name evidence="4" type="ORF">niasHT_003820</name>
</gene>
<dbReference type="Pfam" id="PF02520">
    <property type="entry name" value="ANIS5_cation-bd"/>
    <property type="match status" value="1"/>
</dbReference>
<protein>
    <recommendedName>
        <fullName evidence="3">SXP/RAL-2 family protein Ani s 5-like cation-binding domain-containing protein</fullName>
    </recommendedName>
</protein>
<reference evidence="4 5" key="1">
    <citation type="submission" date="2024-10" db="EMBL/GenBank/DDBJ databases">
        <authorList>
            <person name="Kim D."/>
        </authorList>
    </citation>
    <scope>NUCLEOTIDE SEQUENCE [LARGE SCALE GENOMIC DNA]</scope>
    <source>
        <strain evidence="4">BH-2024</strain>
    </source>
</reference>
<dbReference type="InterPro" id="IPR052823">
    <property type="entry name" value="SXP/RAL-2_related"/>
</dbReference>
<dbReference type="Proteomes" id="UP001620626">
    <property type="component" value="Unassembled WGS sequence"/>
</dbReference>
<dbReference type="EMBL" id="JBICBT010000258">
    <property type="protein sequence ID" value="KAL3119037.1"/>
    <property type="molecule type" value="Genomic_DNA"/>
</dbReference>
<dbReference type="PANTHER" id="PTHR21593">
    <property type="entry name" value="PRION-LIKE- Q/N-RICH -DOMAIN-BEARING PROTEIN PROTEIN"/>
    <property type="match status" value="1"/>
</dbReference>
<name>A0ABD2LW08_9BILA</name>
<dbReference type="PANTHER" id="PTHR21593:SF36">
    <property type="entry name" value="DUF148 DOMAIN-CONTAINING PROTEIN-RELATED"/>
    <property type="match status" value="1"/>
</dbReference>
<sequence length="208" mass="22903">MTVLSSFVSSSLLPLFLISLSSFVFCHFRPHFPPFLQKSSVEQRRQYNRIVASQNDTKAQINSNLQNWASNAGVASDYNNFTSEQQQRSQQFHDAVIGNLTGQALQLFNNLWSIRQNDQITRLAECQQIRAALNATGRDHVLHLLVPIPPPFIVGPPPSGCFPRPSHLKPFGGGFGPKSGGAAIPGRGGPLPSERRNNIGTEEGEEKK</sequence>
<keyword evidence="5" id="KW-1185">Reference proteome</keyword>
<feature type="chain" id="PRO_5044754696" description="SXP/RAL-2 family protein Ani s 5-like cation-binding domain-containing protein" evidence="2">
    <location>
        <begin position="27"/>
        <end position="208"/>
    </location>
</feature>
<feature type="region of interest" description="Disordered" evidence="1">
    <location>
        <begin position="167"/>
        <end position="208"/>
    </location>
</feature>
<accession>A0ABD2LW08</accession>
<feature type="domain" description="SXP/RAL-2 family protein Ani s 5-like cation-binding" evidence="3">
    <location>
        <begin position="42"/>
        <end position="134"/>
    </location>
</feature>
<dbReference type="InterPro" id="IPR003677">
    <property type="entry name" value="ANIS5_cation-bd"/>
</dbReference>
<evidence type="ECO:0000256" key="2">
    <source>
        <dbReference type="SAM" id="SignalP"/>
    </source>
</evidence>
<dbReference type="AlphaFoldDB" id="A0ABD2LW08"/>
<keyword evidence="2" id="KW-0732">Signal</keyword>
<feature type="signal peptide" evidence="2">
    <location>
        <begin position="1"/>
        <end position="26"/>
    </location>
</feature>
<evidence type="ECO:0000256" key="1">
    <source>
        <dbReference type="SAM" id="MobiDB-lite"/>
    </source>
</evidence>
<comment type="caution">
    <text evidence="4">The sequence shown here is derived from an EMBL/GenBank/DDBJ whole genome shotgun (WGS) entry which is preliminary data.</text>
</comment>
<evidence type="ECO:0000313" key="5">
    <source>
        <dbReference type="Proteomes" id="UP001620626"/>
    </source>
</evidence>